<dbReference type="SMART" id="SM00421">
    <property type="entry name" value="HTH_LUXR"/>
    <property type="match status" value="1"/>
</dbReference>
<keyword evidence="1 5" id="KW-0597">Phosphoprotein</keyword>
<dbReference type="InterPro" id="IPR039420">
    <property type="entry name" value="WalR-like"/>
</dbReference>
<dbReference type="GO" id="GO:0000160">
    <property type="term" value="P:phosphorelay signal transduction system"/>
    <property type="evidence" value="ECO:0007669"/>
    <property type="project" value="InterPro"/>
</dbReference>
<dbReference type="PRINTS" id="PR00038">
    <property type="entry name" value="HTHLUXR"/>
</dbReference>
<dbReference type="SMART" id="SM00448">
    <property type="entry name" value="REC"/>
    <property type="match status" value="1"/>
</dbReference>
<dbReference type="PANTHER" id="PTHR43214:SF24">
    <property type="entry name" value="TRANSCRIPTIONAL REGULATORY PROTEIN NARL-RELATED"/>
    <property type="match status" value="1"/>
</dbReference>
<dbReference type="EMBL" id="CP031229">
    <property type="protein sequence ID" value="AXH96994.1"/>
    <property type="molecule type" value="Genomic_DNA"/>
</dbReference>
<dbReference type="SUPFAM" id="SSF46894">
    <property type="entry name" value="C-terminal effector domain of the bipartite response regulators"/>
    <property type="match status" value="1"/>
</dbReference>
<accession>A0A345NPN6</accession>
<evidence type="ECO:0000256" key="6">
    <source>
        <dbReference type="SAM" id="MobiDB-lite"/>
    </source>
</evidence>
<dbReference type="InterPro" id="IPR058245">
    <property type="entry name" value="NreC/VraR/RcsB-like_REC"/>
</dbReference>
<keyword evidence="2" id="KW-0805">Transcription regulation</keyword>
<keyword evidence="3 9" id="KW-0238">DNA-binding</keyword>
<proteinExistence type="predicted"/>
<dbReference type="InterPro" id="IPR016032">
    <property type="entry name" value="Sig_transdc_resp-reg_C-effctor"/>
</dbReference>
<keyword evidence="10" id="KW-1185">Reference proteome</keyword>
<dbReference type="InterPro" id="IPR011006">
    <property type="entry name" value="CheY-like_superfamily"/>
</dbReference>
<dbReference type="CDD" id="cd06170">
    <property type="entry name" value="LuxR_C_like"/>
    <property type="match status" value="1"/>
</dbReference>
<dbReference type="OrthoDB" id="9808843at2"/>
<feature type="region of interest" description="Disordered" evidence="6">
    <location>
        <begin position="147"/>
        <end position="168"/>
    </location>
</feature>
<dbReference type="InterPro" id="IPR000792">
    <property type="entry name" value="Tscrpt_reg_LuxR_C"/>
</dbReference>
<feature type="modified residue" description="4-aspartylphosphate" evidence="5">
    <location>
        <position position="58"/>
    </location>
</feature>
<evidence type="ECO:0000256" key="4">
    <source>
        <dbReference type="ARBA" id="ARBA00023163"/>
    </source>
</evidence>
<dbReference type="GO" id="GO:0006355">
    <property type="term" value="P:regulation of DNA-templated transcription"/>
    <property type="evidence" value="ECO:0007669"/>
    <property type="project" value="InterPro"/>
</dbReference>
<dbReference type="InterPro" id="IPR001789">
    <property type="entry name" value="Sig_transdc_resp-reg_receiver"/>
</dbReference>
<dbReference type="SUPFAM" id="SSF52172">
    <property type="entry name" value="CheY-like"/>
    <property type="match status" value="1"/>
</dbReference>
<organism evidence="9 10">
    <name type="scientific">Ornithinimicrobium avium</name>
    <dbReference type="NCBI Taxonomy" id="2283195"/>
    <lineage>
        <taxon>Bacteria</taxon>
        <taxon>Bacillati</taxon>
        <taxon>Actinomycetota</taxon>
        <taxon>Actinomycetes</taxon>
        <taxon>Micrococcales</taxon>
        <taxon>Ornithinimicrobiaceae</taxon>
        <taxon>Ornithinimicrobium</taxon>
    </lineage>
</organism>
<dbReference type="Pfam" id="PF00196">
    <property type="entry name" value="GerE"/>
    <property type="match status" value="1"/>
</dbReference>
<feature type="domain" description="HTH luxR-type" evidence="7">
    <location>
        <begin position="161"/>
        <end position="226"/>
    </location>
</feature>
<dbReference type="PANTHER" id="PTHR43214">
    <property type="entry name" value="TWO-COMPONENT RESPONSE REGULATOR"/>
    <property type="match status" value="1"/>
</dbReference>
<dbReference type="Proteomes" id="UP000253790">
    <property type="component" value="Chromosome"/>
</dbReference>
<dbReference type="GO" id="GO:0003677">
    <property type="term" value="F:DNA binding"/>
    <property type="evidence" value="ECO:0007669"/>
    <property type="project" value="UniProtKB-KW"/>
</dbReference>
<reference evidence="9 10" key="1">
    <citation type="submission" date="2018-07" db="EMBL/GenBank/DDBJ databases">
        <title>Complete genome sequencing of Ornithinimicrobium sp. AMA3305.</title>
        <authorList>
            <person name="Bae J.-W."/>
        </authorList>
    </citation>
    <scope>NUCLEOTIDE SEQUENCE [LARGE SCALE GENOMIC DNA]</scope>
    <source>
        <strain evidence="9 10">AMA3305</strain>
    </source>
</reference>
<dbReference type="Pfam" id="PF00072">
    <property type="entry name" value="Response_reg"/>
    <property type="match status" value="1"/>
</dbReference>
<name>A0A345NPN6_9MICO</name>
<evidence type="ECO:0000259" key="7">
    <source>
        <dbReference type="PROSITE" id="PS50043"/>
    </source>
</evidence>
<sequence>MRGTTISVLLVDDQPLLLQGFAMILSVEDDLEVVGQVGDGQGAVEAVARLRPDVVLMDVQMPVLDGIEATRRIVAEHPDVRVVVLTTFDRDDYLFDALEAGASGFLLKNADPDELVAAVRDVAHGHALLAPEVTRRVIARSVAAAGTAPAGGEGETGTEHIPEPLPGLTQREREMLRMVARGMSNGEIAAEAFVTEATVKTHVSNILAKLGVRDRVQAVVAAYEAGLVCPGD</sequence>
<evidence type="ECO:0000313" key="9">
    <source>
        <dbReference type="EMBL" id="AXH96994.1"/>
    </source>
</evidence>
<evidence type="ECO:0000256" key="2">
    <source>
        <dbReference type="ARBA" id="ARBA00023015"/>
    </source>
</evidence>
<dbReference type="PROSITE" id="PS50043">
    <property type="entry name" value="HTH_LUXR_2"/>
    <property type="match status" value="1"/>
</dbReference>
<evidence type="ECO:0000256" key="3">
    <source>
        <dbReference type="ARBA" id="ARBA00023125"/>
    </source>
</evidence>
<evidence type="ECO:0000256" key="5">
    <source>
        <dbReference type="PROSITE-ProRule" id="PRU00169"/>
    </source>
</evidence>
<evidence type="ECO:0000256" key="1">
    <source>
        <dbReference type="ARBA" id="ARBA00022553"/>
    </source>
</evidence>
<dbReference type="AlphaFoldDB" id="A0A345NPN6"/>
<evidence type="ECO:0000259" key="8">
    <source>
        <dbReference type="PROSITE" id="PS50110"/>
    </source>
</evidence>
<dbReference type="PROSITE" id="PS50110">
    <property type="entry name" value="RESPONSE_REGULATORY"/>
    <property type="match status" value="1"/>
</dbReference>
<keyword evidence="4" id="KW-0804">Transcription</keyword>
<protein>
    <submittedName>
        <fullName evidence="9">DNA-binding response regulator</fullName>
    </submittedName>
</protein>
<dbReference type="CDD" id="cd17535">
    <property type="entry name" value="REC_NarL-like"/>
    <property type="match status" value="1"/>
</dbReference>
<dbReference type="Gene3D" id="3.40.50.2300">
    <property type="match status" value="1"/>
</dbReference>
<dbReference type="KEGG" id="orn:DV701_13470"/>
<evidence type="ECO:0000313" key="10">
    <source>
        <dbReference type="Proteomes" id="UP000253790"/>
    </source>
</evidence>
<gene>
    <name evidence="9" type="ORF">DV701_13470</name>
</gene>
<feature type="domain" description="Response regulatory" evidence="8">
    <location>
        <begin position="7"/>
        <end position="123"/>
    </location>
</feature>